<reference evidence="2 3" key="1">
    <citation type="journal article" date="2015" name="Stand. Genomic Sci.">
        <title>Genomic information of the arsenic-resistant bacterium Lysobacter arseniciresistens type strain ZS79(T) and comparison of Lysobacter draft genomes.</title>
        <authorList>
            <person name="Liu L."/>
            <person name="Zhang S."/>
            <person name="Luo M."/>
            <person name="Wang G."/>
        </authorList>
    </citation>
    <scope>NUCLEOTIDE SEQUENCE [LARGE SCALE GENOMIC DNA]</scope>
    <source>
        <strain evidence="2 3">ZS79</strain>
    </source>
</reference>
<gene>
    <name evidence="2" type="ORF">N799_00555</name>
</gene>
<dbReference type="STRING" id="913325.N799_00555"/>
<dbReference type="OrthoDB" id="5741597at2"/>
<dbReference type="RefSeq" id="WP_036206284.1">
    <property type="nucleotide sequence ID" value="NZ_AVPT01000001.1"/>
</dbReference>
<feature type="region of interest" description="Disordered" evidence="1">
    <location>
        <begin position="61"/>
        <end position="81"/>
    </location>
</feature>
<keyword evidence="3" id="KW-1185">Reference proteome</keyword>
<evidence type="ECO:0000313" key="2">
    <source>
        <dbReference type="EMBL" id="KGM57710.1"/>
    </source>
</evidence>
<dbReference type="Pfam" id="PF19611">
    <property type="entry name" value="DUF6116"/>
    <property type="match status" value="1"/>
</dbReference>
<dbReference type="InterPro" id="IPR046119">
    <property type="entry name" value="DUF6116"/>
</dbReference>
<organism evidence="2 3">
    <name type="scientific">Lysobacter arseniciresistens ZS79</name>
    <dbReference type="NCBI Taxonomy" id="913325"/>
    <lineage>
        <taxon>Bacteria</taxon>
        <taxon>Pseudomonadati</taxon>
        <taxon>Pseudomonadota</taxon>
        <taxon>Gammaproteobacteria</taxon>
        <taxon>Lysobacterales</taxon>
        <taxon>Lysobacteraceae</taxon>
        <taxon>Novilysobacter</taxon>
    </lineage>
</organism>
<dbReference type="eggNOG" id="ENOG5031DZF">
    <property type="taxonomic scope" value="Bacteria"/>
</dbReference>
<sequence>MRTLLLAPLMRFLGKLSYPRLFMVTGALFVLDMLVPDLVPFVDELLLGLGTLLLANWKKRREPGARPAADADVIDGHSRRR</sequence>
<protein>
    <submittedName>
        <fullName evidence="2">Uncharacterized protein</fullName>
    </submittedName>
</protein>
<accession>A0A0A0F5D2</accession>
<comment type="caution">
    <text evidence="2">The sequence shown here is derived from an EMBL/GenBank/DDBJ whole genome shotgun (WGS) entry which is preliminary data.</text>
</comment>
<evidence type="ECO:0000313" key="3">
    <source>
        <dbReference type="Proteomes" id="UP000029989"/>
    </source>
</evidence>
<proteinExistence type="predicted"/>
<name>A0A0A0F5D2_9GAMM</name>
<dbReference type="AlphaFoldDB" id="A0A0A0F5D2"/>
<dbReference type="EMBL" id="AVPT01000001">
    <property type="protein sequence ID" value="KGM57710.1"/>
    <property type="molecule type" value="Genomic_DNA"/>
</dbReference>
<dbReference type="Proteomes" id="UP000029989">
    <property type="component" value="Unassembled WGS sequence"/>
</dbReference>
<evidence type="ECO:0000256" key="1">
    <source>
        <dbReference type="SAM" id="MobiDB-lite"/>
    </source>
</evidence>